<dbReference type="OrthoDB" id="10051448at2759"/>
<comment type="caution">
    <text evidence="1">The sequence shown here is derived from an EMBL/GenBank/DDBJ whole genome shotgun (WGS) entry which is preliminary data.</text>
</comment>
<keyword evidence="2" id="KW-1185">Reference proteome</keyword>
<name>A0A814PGU5_9BILA</name>
<proteinExistence type="predicted"/>
<dbReference type="EMBL" id="CAJNOC010007776">
    <property type="protein sequence ID" value="CAF1104867.1"/>
    <property type="molecule type" value="Genomic_DNA"/>
</dbReference>
<sequence length="196" mass="23127">MISNLKKFAIEQGYLLKPIVIISDFEQADINAYNNGFDQIVMKGCHFHFTQCLWKNIQKIGLVDEYNKADATFEWLNMFKSLAFIKTDWIPNAWNLILRFVPSLIKIKCPHNLWNHFYTEGPRTNNHVEGYNHKINNYINHTHPHIYSAIYTLKTLETSTGINFFQHESGGLTQFPRRPRDIQRDVMLNYLKFNSN</sequence>
<dbReference type="AlphaFoldDB" id="A0A814PGU5"/>
<reference evidence="1" key="1">
    <citation type="submission" date="2021-02" db="EMBL/GenBank/DDBJ databases">
        <authorList>
            <person name="Nowell W R."/>
        </authorList>
    </citation>
    <scope>NUCLEOTIDE SEQUENCE</scope>
    <source>
        <strain evidence="1">Ploen Becks lab</strain>
    </source>
</reference>
<evidence type="ECO:0000313" key="2">
    <source>
        <dbReference type="Proteomes" id="UP000663879"/>
    </source>
</evidence>
<evidence type="ECO:0008006" key="3">
    <source>
        <dbReference type="Google" id="ProtNLM"/>
    </source>
</evidence>
<dbReference type="Proteomes" id="UP000663879">
    <property type="component" value="Unassembled WGS sequence"/>
</dbReference>
<evidence type="ECO:0000313" key="1">
    <source>
        <dbReference type="EMBL" id="CAF1104867.1"/>
    </source>
</evidence>
<organism evidence="1 2">
    <name type="scientific">Brachionus calyciflorus</name>
    <dbReference type="NCBI Taxonomy" id="104777"/>
    <lineage>
        <taxon>Eukaryota</taxon>
        <taxon>Metazoa</taxon>
        <taxon>Spiralia</taxon>
        <taxon>Gnathifera</taxon>
        <taxon>Rotifera</taxon>
        <taxon>Eurotatoria</taxon>
        <taxon>Monogononta</taxon>
        <taxon>Pseudotrocha</taxon>
        <taxon>Ploima</taxon>
        <taxon>Brachionidae</taxon>
        <taxon>Brachionus</taxon>
    </lineage>
</organism>
<protein>
    <recommendedName>
        <fullName evidence="3">MULE transposase domain-containing protein</fullName>
    </recommendedName>
</protein>
<gene>
    <name evidence="1" type="ORF">OXX778_LOCUS21335</name>
</gene>
<accession>A0A814PGU5</accession>